<gene>
    <name evidence="1" type="ordered locus">Slin_6749</name>
</gene>
<dbReference type="AlphaFoldDB" id="D2QV73"/>
<evidence type="ECO:0000313" key="1">
    <source>
        <dbReference type="EMBL" id="ADB42705.1"/>
    </source>
</evidence>
<accession>D2QV73</accession>
<geneLocation type="plasmid" evidence="1 2">
    <name>pSLIN01</name>
</geneLocation>
<dbReference type="HOGENOM" id="CLU_3383858_0_0_10"/>
<protein>
    <submittedName>
        <fullName evidence="1">Uncharacterized protein</fullName>
    </submittedName>
</protein>
<sequence length="33" mass="3442">MTTMAKGIAGSLTQLTGESVVDQPTASPIYFIL</sequence>
<proteinExistence type="predicted"/>
<dbReference type="KEGG" id="sli:Slin_6749"/>
<organism evidence="1 2">
    <name type="scientific">Spirosoma linguale (strain ATCC 33905 / DSM 74 / LMG 10896 / Claus 1)</name>
    <dbReference type="NCBI Taxonomy" id="504472"/>
    <lineage>
        <taxon>Bacteria</taxon>
        <taxon>Pseudomonadati</taxon>
        <taxon>Bacteroidota</taxon>
        <taxon>Cytophagia</taxon>
        <taxon>Cytophagales</taxon>
        <taxon>Cytophagaceae</taxon>
        <taxon>Spirosoma</taxon>
    </lineage>
</organism>
<keyword evidence="2" id="KW-1185">Reference proteome</keyword>
<dbReference type="EMBL" id="CP001770">
    <property type="protein sequence ID" value="ADB42705.1"/>
    <property type="molecule type" value="Genomic_DNA"/>
</dbReference>
<name>D2QV73_SPILD</name>
<keyword evidence="1" id="KW-0614">Plasmid</keyword>
<reference evidence="1 2" key="1">
    <citation type="journal article" date="2010" name="Stand. Genomic Sci.">
        <title>Complete genome sequence of Spirosoma linguale type strain (1).</title>
        <authorList>
            <person name="Lail K."/>
            <person name="Sikorski J."/>
            <person name="Saunders E."/>
            <person name="Lapidus A."/>
            <person name="Glavina Del Rio T."/>
            <person name="Copeland A."/>
            <person name="Tice H."/>
            <person name="Cheng J.-F."/>
            <person name="Lucas S."/>
            <person name="Nolan M."/>
            <person name="Bruce D."/>
            <person name="Goodwin L."/>
            <person name="Pitluck S."/>
            <person name="Ivanova N."/>
            <person name="Mavromatis K."/>
            <person name="Ovchinnikova G."/>
            <person name="Pati A."/>
            <person name="Chen A."/>
            <person name="Palaniappan K."/>
            <person name="Land M."/>
            <person name="Hauser L."/>
            <person name="Chang Y.-J."/>
            <person name="Jeffries C.D."/>
            <person name="Chain P."/>
            <person name="Brettin T."/>
            <person name="Detter J.C."/>
            <person name="Schuetze A."/>
            <person name="Rohde M."/>
            <person name="Tindall B.J."/>
            <person name="Goeker M."/>
            <person name="Bristow J."/>
            <person name="Eisen J.A."/>
            <person name="Markowitz V."/>
            <person name="Hugenholtz P."/>
            <person name="Kyrpides N.C."/>
            <person name="Klenk H.-P."/>
            <person name="Chen F."/>
        </authorList>
    </citation>
    <scope>NUCLEOTIDE SEQUENCE [LARGE SCALE GENOMIC DNA]</scope>
    <source>
        <strain evidence="2">ATCC 33905 / DSM 74 / LMG 10896 / Claus 1</strain>
    </source>
</reference>
<dbReference type="Proteomes" id="UP000002028">
    <property type="component" value="Plasmid pSLIN01"/>
</dbReference>
<evidence type="ECO:0000313" key="2">
    <source>
        <dbReference type="Proteomes" id="UP000002028"/>
    </source>
</evidence>